<accession>A0A4D7JDU2</accession>
<evidence type="ECO:0000313" key="3">
    <source>
        <dbReference type="Proteomes" id="UP000298616"/>
    </source>
</evidence>
<evidence type="ECO:0000313" key="2">
    <source>
        <dbReference type="EMBL" id="QCK13373.1"/>
    </source>
</evidence>
<dbReference type="RefSeq" id="WP_137088968.1">
    <property type="nucleotide sequence ID" value="NZ_CP028923.1"/>
</dbReference>
<proteinExistence type="predicted"/>
<evidence type="ECO:0000259" key="1">
    <source>
        <dbReference type="PROSITE" id="PS51085"/>
    </source>
</evidence>
<name>A0A4D7JDU2_9BACT</name>
<dbReference type="Proteomes" id="UP000298616">
    <property type="component" value="Chromosome"/>
</dbReference>
<dbReference type="GO" id="GO:0051536">
    <property type="term" value="F:iron-sulfur cluster binding"/>
    <property type="evidence" value="ECO:0007669"/>
    <property type="project" value="InterPro"/>
</dbReference>
<reference evidence="2 3" key="1">
    <citation type="submission" date="2018-04" db="EMBL/GenBank/DDBJ databases">
        <title>Complete genome uncultured novel isolate.</title>
        <authorList>
            <person name="Merlino G."/>
        </authorList>
    </citation>
    <scope>NUCLEOTIDE SEQUENCE [LARGE SCALE GENOMIC DNA]</scope>
    <source>
        <strain evidence="3">R1DC9</strain>
    </source>
</reference>
<dbReference type="KEGG" id="fpf:DCC35_00720"/>
<dbReference type="InterPro" id="IPR036010">
    <property type="entry name" value="2Fe-2S_ferredoxin-like_sf"/>
</dbReference>
<keyword evidence="3" id="KW-1185">Reference proteome</keyword>
<feature type="domain" description="2Fe-2S ferredoxin-type" evidence="1">
    <location>
        <begin position="2"/>
        <end position="100"/>
    </location>
</feature>
<dbReference type="OrthoDB" id="9799640at2"/>
<dbReference type="InterPro" id="IPR012675">
    <property type="entry name" value="Beta-grasp_dom_sf"/>
</dbReference>
<dbReference type="EMBL" id="CP028923">
    <property type="protein sequence ID" value="QCK13373.1"/>
    <property type="molecule type" value="Genomic_DNA"/>
</dbReference>
<dbReference type="CDD" id="cd00207">
    <property type="entry name" value="fer2"/>
    <property type="match status" value="1"/>
</dbReference>
<organism evidence="2 3">
    <name type="scientific">Mangrovivirga cuniculi</name>
    <dbReference type="NCBI Taxonomy" id="2715131"/>
    <lineage>
        <taxon>Bacteria</taxon>
        <taxon>Pseudomonadati</taxon>
        <taxon>Bacteroidota</taxon>
        <taxon>Cytophagia</taxon>
        <taxon>Cytophagales</taxon>
        <taxon>Mangrovivirgaceae</taxon>
        <taxon>Mangrovivirga</taxon>
    </lineage>
</organism>
<dbReference type="AlphaFoldDB" id="A0A4D7JDU2"/>
<dbReference type="PROSITE" id="PS51085">
    <property type="entry name" value="2FE2S_FER_2"/>
    <property type="match status" value="1"/>
</dbReference>
<gene>
    <name evidence="2" type="ORF">DCC35_00720</name>
</gene>
<protein>
    <submittedName>
        <fullName evidence="2">Ferredoxin</fullName>
    </submittedName>
</protein>
<dbReference type="Gene3D" id="3.10.20.30">
    <property type="match status" value="1"/>
</dbReference>
<dbReference type="InterPro" id="IPR001041">
    <property type="entry name" value="2Fe-2S_ferredoxin-type"/>
</dbReference>
<sequence length="110" mass="12692">MENVIVITSLKDRSIIFSDNEESFLDIFKKEKIQWMNICGGKGKCTTCRMLVVNGSENISKPAEVEERFLFLNRLKPGERLACQAKPIKGRIEIKTPRDYKLPHINYSDD</sequence>
<dbReference type="Pfam" id="PF00111">
    <property type="entry name" value="Fer2"/>
    <property type="match status" value="1"/>
</dbReference>
<dbReference type="SUPFAM" id="SSF54292">
    <property type="entry name" value="2Fe-2S ferredoxin-like"/>
    <property type="match status" value="1"/>
</dbReference>